<dbReference type="Proteomes" id="UP000028045">
    <property type="component" value="Unassembled WGS sequence"/>
</dbReference>
<dbReference type="HOGENOM" id="CLU_1349681_0_0_1"/>
<evidence type="ECO:0000313" key="2">
    <source>
        <dbReference type="Proteomes" id="UP000028045"/>
    </source>
</evidence>
<dbReference type="OrthoDB" id="10336531at2759"/>
<dbReference type="EMBL" id="KL648657">
    <property type="protein sequence ID" value="KEY66466.1"/>
    <property type="molecule type" value="Genomic_DNA"/>
</dbReference>
<reference evidence="1 2" key="1">
    <citation type="journal article" date="2014" name="BMC Genomics">
        <title>Comparative genome sequencing reveals chemotype-specific gene clusters in the toxigenic black mold Stachybotrys.</title>
        <authorList>
            <person name="Semeiks J."/>
            <person name="Borek D."/>
            <person name="Otwinowski Z."/>
            <person name="Grishin N.V."/>
        </authorList>
    </citation>
    <scope>NUCLEOTIDE SEQUENCE [LARGE SCALE GENOMIC DNA]</scope>
    <source>
        <strain evidence="2">CBS 109288 / IBT 7711</strain>
    </source>
</reference>
<keyword evidence="2" id="KW-1185">Reference proteome</keyword>
<proteinExistence type="predicted"/>
<evidence type="ECO:0000313" key="1">
    <source>
        <dbReference type="EMBL" id="KEY66466.1"/>
    </source>
</evidence>
<dbReference type="AlphaFoldDB" id="A0A084AMD7"/>
<sequence>MAPKTAGVAAAQEAEVPVSKYLHVAAAHFHFKAELASSCVRRRFWRCANPSLRCLRSRDGQKTGGDRNLLRRVWGRLSQRRYMELASSLGGSESAAQEKHDEPYLSRIGSALPEEPGHLYRHTIAPFVDSDIDSLSEVERAGHHQSSSHGDTASSVYKNIHLLEADTASRILKWEHHYTQQSSSLPLVNDFELLPALATDSQR</sequence>
<organism evidence="1 2">
    <name type="scientific">Stachybotrys chartarum (strain CBS 109288 / IBT 7711)</name>
    <name type="common">Toxic black mold</name>
    <name type="synonym">Stilbospora chartarum</name>
    <dbReference type="NCBI Taxonomy" id="1280523"/>
    <lineage>
        <taxon>Eukaryota</taxon>
        <taxon>Fungi</taxon>
        <taxon>Dikarya</taxon>
        <taxon>Ascomycota</taxon>
        <taxon>Pezizomycotina</taxon>
        <taxon>Sordariomycetes</taxon>
        <taxon>Hypocreomycetidae</taxon>
        <taxon>Hypocreales</taxon>
        <taxon>Stachybotryaceae</taxon>
        <taxon>Stachybotrys</taxon>
    </lineage>
</organism>
<gene>
    <name evidence="1" type="ORF">S7711_10899</name>
</gene>
<accession>A0A084AMD7</accession>
<protein>
    <submittedName>
        <fullName evidence="1">Uncharacterized protein</fullName>
    </submittedName>
</protein>
<name>A0A084AMD7_STACB</name>